<proteinExistence type="predicted"/>
<dbReference type="EMBL" id="CP030032">
    <property type="protein sequence ID" value="AWV89594.1"/>
    <property type="molecule type" value="Genomic_DNA"/>
</dbReference>
<organism evidence="1 2">
    <name type="scientific">Bradymonas sediminis</name>
    <dbReference type="NCBI Taxonomy" id="1548548"/>
    <lineage>
        <taxon>Bacteria</taxon>
        <taxon>Deltaproteobacteria</taxon>
        <taxon>Bradymonadales</taxon>
        <taxon>Bradymonadaceae</taxon>
        <taxon>Bradymonas</taxon>
    </lineage>
</organism>
<accession>A0A2Z4FLN0</accession>
<dbReference type="OrthoDB" id="5509530at2"/>
<dbReference type="KEGG" id="bsed:DN745_09690"/>
<evidence type="ECO:0000313" key="1">
    <source>
        <dbReference type="EMBL" id="AWV89594.1"/>
    </source>
</evidence>
<dbReference type="AlphaFoldDB" id="A0A2Z4FLN0"/>
<dbReference type="Proteomes" id="UP000249799">
    <property type="component" value="Chromosome"/>
</dbReference>
<evidence type="ECO:0000313" key="2">
    <source>
        <dbReference type="Proteomes" id="UP000249799"/>
    </source>
</evidence>
<keyword evidence="2" id="KW-1185">Reference proteome</keyword>
<protein>
    <submittedName>
        <fullName evidence="1">Uncharacterized protein</fullName>
    </submittedName>
</protein>
<sequence>MKKMTKKSDETSDVAPAPEVLGGRSRQLIRQSLTQRFSAFLKPGEKLDIEAEHSDEYIWARIRLSRVDESFQLDVEASILAADQTAGGPWDATRYLELGIEFLKLQLYEFFRQDRDERFHIDWRLYPVEAVHIRFRGLITMPSVEREADAFLKASGEGDEAGMTADELLGHDPTQLD</sequence>
<gene>
    <name evidence="1" type="ORF">DN745_09690</name>
</gene>
<reference evidence="1 2" key="1">
    <citation type="submission" date="2018-06" db="EMBL/GenBank/DDBJ databases">
        <title>Lujinxingia sediminis gen. nov. sp. nov., a new facultative anaerobic member of the class Deltaproteobacteria, and proposal of Lujinxingaceae fam. nov.</title>
        <authorList>
            <person name="Guo L.-Y."/>
            <person name="Li C.-M."/>
            <person name="Wang S."/>
            <person name="Du Z.-J."/>
        </authorList>
    </citation>
    <scope>NUCLEOTIDE SEQUENCE [LARGE SCALE GENOMIC DNA]</scope>
    <source>
        <strain evidence="1 2">FA350</strain>
    </source>
</reference>
<name>A0A2Z4FLN0_9DELT</name>